<dbReference type="PANTHER" id="PTHR43459:SF1">
    <property type="entry name" value="EG:BACN32G11.4 PROTEIN"/>
    <property type="match status" value="1"/>
</dbReference>
<dbReference type="PANTHER" id="PTHR43459">
    <property type="entry name" value="ENOYL-COA HYDRATASE"/>
    <property type="match status" value="1"/>
</dbReference>
<evidence type="ECO:0000313" key="2">
    <source>
        <dbReference type="EMBL" id="OAT69960.1"/>
    </source>
</evidence>
<proteinExistence type="inferred from homology"/>
<dbReference type="RefSeq" id="WP_064627097.1">
    <property type="nucleotide sequence ID" value="NZ_LQYE01000001.1"/>
</dbReference>
<protein>
    <submittedName>
        <fullName evidence="2">Enoyl-CoA hydratase</fullName>
    </submittedName>
</protein>
<dbReference type="EMBL" id="LQYE01000001">
    <property type="protein sequence ID" value="OAT69960.1"/>
    <property type="molecule type" value="Genomic_DNA"/>
</dbReference>
<dbReference type="Proteomes" id="UP000186919">
    <property type="component" value="Unassembled WGS sequence"/>
</dbReference>
<dbReference type="CDD" id="cd06558">
    <property type="entry name" value="crotonase-like"/>
    <property type="match status" value="1"/>
</dbReference>
<sequence>MSPDEPVGAPDVTVDGGIMRITFTRPDRMNALNAPATAGLIAALESVSGRQDVRVVVISGGTPGSAFTAGADVAELAAGTGDLTPRQAAELTMDNAERLVRAVLNCPVPTIAEVTGAAAGIGASVGLACDLIYAADTAFFLLAFANIGLMPDGGSSALVSASIGRVKANAMALLAQPLSAADAFASGLVNEVVPGDRLRERVDKSARRLAHGSRRAMQLTKEAMNAVSLKLFDEAIGREREGQIELLTSPDAQEGFAAFLEGRRPNFSQ</sequence>
<dbReference type="InterPro" id="IPR029045">
    <property type="entry name" value="ClpP/crotonase-like_dom_sf"/>
</dbReference>
<dbReference type="Pfam" id="PF00378">
    <property type="entry name" value="ECH_1"/>
    <property type="match status" value="1"/>
</dbReference>
<name>A0A179VDI6_9MYCO</name>
<reference evidence="2 3" key="1">
    <citation type="submission" date="2016-01" db="EMBL/GenBank/DDBJ databases">
        <title>Mycobacterium immunogenum strain CD11_6 genome sequencing and assembly.</title>
        <authorList>
            <person name="Kaur G."/>
            <person name="Nair G.R."/>
            <person name="Mayilraj S."/>
        </authorList>
    </citation>
    <scope>NUCLEOTIDE SEQUENCE [LARGE SCALE GENOMIC DNA]</scope>
    <source>
        <strain evidence="2 3">CD11-6</strain>
    </source>
</reference>
<dbReference type="InterPro" id="IPR014748">
    <property type="entry name" value="Enoyl-CoA_hydra_C"/>
</dbReference>
<evidence type="ECO:0000256" key="1">
    <source>
        <dbReference type="ARBA" id="ARBA00005254"/>
    </source>
</evidence>
<dbReference type="AlphaFoldDB" id="A0A179VDI6"/>
<gene>
    <name evidence="2" type="ORF">AWB85_00695</name>
</gene>
<accession>A0A179VDI6</accession>
<dbReference type="InterPro" id="IPR001753">
    <property type="entry name" value="Enoyl-CoA_hydra/iso"/>
</dbReference>
<comment type="similarity">
    <text evidence="1">Belongs to the enoyl-CoA hydratase/isomerase family.</text>
</comment>
<dbReference type="Gene3D" id="1.10.12.10">
    <property type="entry name" value="Lyase 2-enoyl-coa Hydratase, Chain A, domain 2"/>
    <property type="match status" value="1"/>
</dbReference>
<dbReference type="SUPFAM" id="SSF52096">
    <property type="entry name" value="ClpP/crotonase"/>
    <property type="match status" value="1"/>
</dbReference>
<dbReference type="GO" id="GO:0003824">
    <property type="term" value="F:catalytic activity"/>
    <property type="evidence" value="ECO:0007669"/>
    <property type="project" value="UniProtKB-ARBA"/>
</dbReference>
<evidence type="ECO:0000313" key="3">
    <source>
        <dbReference type="Proteomes" id="UP000186919"/>
    </source>
</evidence>
<organism evidence="2 3">
    <name type="scientific">Mycobacteroides immunogenum</name>
    <dbReference type="NCBI Taxonomy" id="83262"/>
    <lineage>
        <taxon>Bacteria</taxon>
        <taxon>Bacillati</taxon>
        <taxon>Actinomycetota</taxon>
        <taxon>Actinomycetes</taxon>
        <taxon>Mycobacteriales</taxon>
        <taxon>Mycobacteriaceae</taxon>
        <taxon>Mycobacteroides</taxon>
    </lineage>
</organism>
<dbReference type="Gene3D" id="3.90.226.10">
    <property type="entry name" value="2-enoyl-CoA Hydratase, Chain A, domain 1"/>
    <property type="match status" value="1"/>
</dbReference>
<comment type="caution">
    <text evidence="2">The sequence shown here is derived from an EMBL/GenBank/DDBJ whole genome shotgun (WGS) entry which is preliminary data.</text>
</comment>